<feature type="domain" description="EGF-like" evidence="11">
    <location>
        <begin position="532"/>
        <end position="573"/>
    </location>
</feature>
<keyword evidence="8" id="KW-0325">Glycoprotein</keyword>
<name>A0A8X6R109_TRICX</name>
<evidence type="ECO:0000256" key="7">
    <source>
        <dbReference type="ARBA" id="ARBA00023157"/>
    </source>
</evidence>
<dbReference type="PANTHER" id="PTHR46513">
    <property type="entry name" value="VITELLOGENIN RECEPTOR-LIKE PROTEIN-RELATED-RELATED"/>
    <property type="match status" value="1"/>
</dbReference>
<keyword evidence="5" id="KW-0677">Repeat</keyword>
<feature type="disulfide bond" evidence="9">
    <location>
        <begin position="452"/>
        <end position="469"/>
    </location>
</feature>
<feature type="disulfide bond" evidence="9">
    <location>
        <begin position="497"/>
        <end position="514"/>
    </location>
</feature>
<feature type="domain" description="EGF-like" evidence="11">
    <location>
        <begin position="574"/>
        <end position="617"/>
    </location>
</feature>
<dbReference type="Gene3D" id="2.10.25.10">
    <property type="entry name" value="Laminin"/>
    <property type="match status" value="7"/>
</dbReference>
<dbReference type="FunFam" id="2.120.10.30:FF:000241">
    <property type="entry name" value="Low-density lipoprotein receptor-related protein 6"/>
    <property type="match status" value="1"/>
</dbReference>
<feature type="repeat" description="LDL-receptor class B" evidence="10">
    <location>
        <begin position="929"/>
        <end position="970"/>
    </location>
</feature>
<dbReference type="GO" id="GO:0005576">
    <property type="term" value="C:extracellular region"/>
    <property type="evidence" value="ECO:0007669"/>
    <property type="project" value="UniProtKB-SubCell"/>
</dbReference>
<keyword evidence="6" id="KW-0106">Calcium</keyword>
<dbReference type="SUPFAM" id="SSF63825">
    <property type="entry name" value="YWTD domain"/>
    <property type="match status" value="1"/>
</dbReference>
<dbReference type="PANTHER" id="PTHR46513:SF13">
    <property type="entry name" value="EGF-LIKE DOMAIN-CONTAINING PROTEIN"/>
    <property type="match status" value="1"/>
</dbReference>
<dbReference type="SMART" id="SM00181">
    <property type="entry name" value="EGF"/>
    <property type="match status" value="8"/>
</dbReference>
<protein>
    <submittedName>
        <fullName evidence="12">Nidogen-1</fullName>
    </submittedName>
</protein>
<dbReference type="InterPro" id="IPR001881">
    <property type="entry name" value="EGF-like_Ca-bd_dom"/>
</dbReference>
<dbReference type="GO" id="GO:0060070">
    <property type="term" value="P:canonical Wnt signaling pathway"/>
    <property type="evidence" value="ECO:0007669"/>
    <property type="project" value="TreeGrafter"/>
</dbReference>
<dbReference type="EMBL" id="BMAU01021007">
    <property type="protein sequence ID" value="GFX86408.1"/>
    <property type="molecule type" value="Genomic_DNA"/>
</dbReference>
<dbReference type="SUPFAM" id="SSF57184">
    <property type="entry name" value="Growth factor receptor domain"/>
    <property type="match status" value="1"/>
</dbReference>
<dbReference type="Pfam" id="PF12947">
    <property type="entry name" value="EGF_3"/>
    <property type="match status" value="3"/>
</dbReference>
<keyword evidence="4" id="KW-0732">Signal</keyword>
<dbReference type="Pfam" id="PF12662">
    <property type="entry name" value="cEGF"/>
    <property type="match status" value="1"/>
</dbReference>
<dbReference type="CDD" id="cd00053">
    <property type="entry name" value="EGF"/>
    <property type="match status" value="1"/>
</dbReference>
<reference evidence="12" key="1">
    <citation type="submission" date="2020-08" db="EMBL/GenBank/DDBJ databases">
        <title>Multicomponent nature underlies the extraordinary mechanical properties of spider dragline silk.</title>
        <authorList>
            <person name="Kono N."/>
            <person name="Nakamura H."/>
            <person name="Mori M."/>
            <person name="Yoshida Y."/>
            <person name="Ohtoshi R."/>
            <person name="Malay A.D."/>
            <person name="Moran D.A.P."/>
            <person name="Tomita M."/>
            <person name="Numata K."/>
            <person name="Arakawa K."/>
        </authorList>
    </citation>
    <scope>NUCLEOTIDE SEQUENCE</scope>
</reference>
<dbReference type="InterPro" id="IPR026823">
    <property type="entry name" value="cEGF"/>
</dbReference>
<evidence type="ECO:0000256" key="2">
    <source>
        <dbReference type="ARBA" id="ARBA00022525"/>
    </source>
</evidence>
<dbReference type="GO" id="GO:0042813">
    <property type="term" value="F:Wnt receptor activity"/>
    <property type="evidence" value="ECO:0007669"/>
    <property type="project" value="TreeGrafter"/>
</dbReference>
<dbReference type="InterPro" id="IPR000742">
    <property type="entry name" value="EGF"/>
</dbReference>
<evidence type="ECO:0000256" key="10">
    <source>
        <dbReference type="PROSITE-ProRule" id="PRU00461"/>
    </source>
</evidence>
<dbReference type="PROSITE" id="PS51120">
    <property type="entry name" value="LDLRB"/>
    <property type="match status" value="4"/>
</dbReference>
<dbReference type="InterPro" id="IPR050778">
    <property type="entry name" value="Cueball_EGF_LRP_Nidogen"/>
</dbReference>
<dbReference type="GO" id="GO:0005509">
    <property type="term" value="F:calcium ion binding"/>
    <property type="evidence" value="ECO:0007669"/>
    <property type="project" value="InterPro"/>
</dbReference>
<comment type="subcellular location">
    <subcellularLocation>
        <location evidence="1">Secreted</location>
    </subcellularLocation>
</comment>
<dbReference type="GO" id="GO:0017147">
    <property type="term" value="F:Wnt-protein binding"/>
    <property type="evidence" value="ECO:0007669"/>
    <property type="project" value="TreeGrafter"/>
</dbReference>
<dbReference type="InterPro" id="IPR036397">
    <property type="entry name" value="RNaseH_sf"/>
</dbReference>
<dbReference type="InterPro" id="IPR000033">
    <property type="entry name" value="LDLR_classB_rpt"/>
</dbReference>
<dbReference type="InterPro" id="IPR024731">
    <property type="entry name" value="NELL2-like_EGF"/>
</dbReference>
<sequence length="1060" mass="118593">MSLCLPDRALLVKLFYQNDNSAIVALRKFRTLKGLRKGSFTPKNFRLMVTKFEETGSLNVRSGRGKKPVSAEAIEKVALQVEEDKSSNVLASTSVRRVAEALDLHRSTVQKIMRNILRYYPYKLQFVQELLPRDFEIRHLFSLQFLARLEVDPEWPWNILWTDQAHFHLDGSVNTHNCRIWETDNPHSTLRVPLHSPKVTVWCGFSASFILDPYFFEELGAGSQVTCSITGQQYASLLRNKIIPDLQARQCLSRIFFMQDGAPLHITRCVKDVLKHHFTEERVISRQFPHLWPPRTPDLNPCDFWLGGHLKQLVSCDQPETLPDLKGSILRHVLNISQNTLRSTVEHAILRFQIVAENDVSSVDNFEVGSFNCGHLVYGKRLGINKLHSIHPSTSHWAALPVRRHDVRSTRLRIGHTRFTHRHLLLGENARECPACDGVVCIEDSCDVADNCSPDGSCLYDAEGEVYYCACRPGFSGDGYVCLPEETFTSCDVVNNCHPQAQCVYDSPTQRYHCQCNPGFRGDGRTCTRNEQELTCDQVNMCSPYALCVRDEIAGRYVCHCNEGFEGDGLTCTPIDECNSPDDCDANAECLFDNNNQRFHCKCLPGFRGIGRRGTCTIDQDAACNIRNNCHASATCAYDPLDATYRCQCNPGYNGDGYRCEKAEVPCNIINSCHVRAECQYDSPSRGYKCRCLPGYEGDGLECRSQRSCREDRYLCDRNAECIPHATGEYACQCKQGFLGDGNTCIPAPHHSGGYLVFAHGMSLLRVPTHPTKSNPGQLLLMEPNQTPVGLTTDCQMGHLYWADASLKVIRRANYNGSDVTMTISRDMLSPEGVAVDWLAKNIYWTDSGKDTIEVASLTSLYRKVLISNGLSNPRGIAIHPGLGKMYWTDWDRNAPKIEMANMDGSGRTELVKDNLGLPNMLVIDYDRNNLCWTDSGLRRIECIALNGQSRRVVYTPAVYPFGIAIHEGHIYWTDWEIKFLHRVDVNGGEAEPLEIPAGGSGKMYGIVSLPSYCPSVGSACTVENGGCKYLCLPNGRGGRSCVCPDSSEDGEAIECSEAS</sequence>
<dbReference type="SMART" id="SM00179">
    <property type="entry name" value="EGF_CA"/>
    <property type="match status" value="3"/>
</dbReference>
<feature type="disulfide bond" evidence="9">
    <location>
        <begin position="542"/>
        <end position="559"/>
    </location>
</feature>
<evidence type="ECO:0000256" key="8">
    <source>
        <dbReference type="ARBA" id="ARBA00023180"/>
    </source>
</evidence>
<keyword evidence="13" id="KW-1185">Reference proteome</keyword>
<evidence type="ECO:0000313" key="12">
    <source>
        <dbReference type="EMBL" id="GFX86408.1"/>
    </source>
</evidence>
<feature type="domain" description="EGF-like" evidence="11">
    <location>
        <begin position="487"/>
        <end position="528"/>
    </location>
</feature>
<dbReference type="PROSITE" id="PS50026">
    <property type="entry name" value="EGF_3"/>
    <property type="match status" value="7"/>
</dbReference>
<comment type="caution">
    <text evidence="9">Lacks conserved residue(s) required for the propagation of feature annotation.</text>
</comment>
<dbReference type="GO" id="GO:0005886">
    <property type="term" value="C:plasma membrane"/>
    <property type="evidence" value="ECO:0007669"/>
    <property type="project" value="TreeGrafter"/>
</dbReference>
<feature type="domain" description="EGF-like" evidence="11">
    <location>
        <begin position="705"/>
        <end position="746"/>
    </location>
</feature>
<dbReference type="AlphaFoldDB" id="A0A8X6R109"/>
<dbReference type="SMART" id="SM00135">
    <property type="entry name" value="LY"/>
    <property type="match status" value="5"/>
</dbReference>
<dbReference type="InterPro" id="IPR009030">
    <property type="entry name" value="Growth_fac_rcpt_cys_sf"/>
</dbReference>
<dbReference type="GO" id="GO:0003676">
    <property type="term" value="F:nucleic acid binding"/>
    <property type="evidence" value="ECO:0007669"/>
    <property type="project" value="InterPro"/>
</dbReference>
<dbReference type="Proteomes" id="UP000887159">
    <property type="component" value="Unassembled WGS sequence"/>
</dbReference>
<feature type="domain" description="EGF-like" evidence="11">
    <location>
        <begin position="442"/>
        <end position="483"/>
    </location>
</feature>
<gene>
    <name evidence="12" type="primary">Nid1</name>
    <name evidence="12" type="ORF">TNCV_2562971</name>
</gene>
<keyword evidence="3 9" id="KW-0245">EGF-like domain</keyword>
<accession>A0A8X6R109</accession>
<dbReference type="Pfam" id="PF00058">
    <property type="entry name" value="Ldl_recept_b"/>
    <property type="match status" value="3"/>
</dbReference>
<feature type="repeat" description="LDL-receptor class B" evidence="10">
    <location>
        <begin position="884"/>
        <end position="928"/>
    </location>
</feature>
<proteinExistence type="predicted"/>
<comment type="caution">
    <text evidence="12">The sequence shown here is derived from an EMBL/GenBank/DDBJ whole genome shotgun (WGS) entry which is preliminary data.</text>
</comment>
<feature type="disulfide bond" evidence="9">
    <location>
        <begin position="673"/>
        <end position="690"/>
    </location>
</feature>
<evidence type="ECO:0000256" key="5">
    <source>
        <dbReference type="ARBA" id="ARBA00022737"/>
    </source>
</evidence>
<feature type="disulfide bond" evidence="9">
    <location>
        <begin position="630"/>
        <end position="647"/>
    </location>
</feature>
<evidence type="ECO:0000313" key="13">
    <source>
        <dbReference type="Proteomes" id="UP000887159"/>
    </source>
</evidence>
<feature type="repeat" description="LDL-receptor class B" evidence="10">
    <location>
        <begin position="798"/>
        <end position="840"/>
    </location>
</feature>
<feature type="domain" description="EGF-like" evidence="11">
    <location>
        <begin position="663"/>
        <end position="704"/>
    </location>
</feature>
<evidence type="ECO:0000256" key="9">
    <source>
        <dbReference type="PROSITE-ProRule" id="PRU00076"/>
    </source>
</evidence>
<evidence type="ECO:0000256" key="3">
    <source>
        <dbReference type="ARBA" id="ARBA00022536"/>
    </source>
</evidence>
<dbReference type="Gene3D" id="3.30.420.10">
    <property type="entry name" value="Ribonuclease H-like superfamily/Ribonuclease H"/>
    <property type="match status" value="1"/>
</dbReference>
<dbReference type="CDD" id="cd00054">
    <property type="entry name" value="EGF_CA"/>
    <property type="match status" value="1"/>
</dbReference>
<evidence type="ECO:0000256" key="1">
    <source>
        <dbReference type="ARBA" id="ARBA00004613"/>
    </source>
</evidence>
<feature type="disulfide bond" evidence="9">
    <location>
        <begin position="584"/>
        <end position="601"/>
    </location>
</feature>
<feature type="repeat" description="LDL-receptor class B" evidence="10">
    <location>
        <begin position="841"/>
        <end position="883"/>
    </location>
</feature>
<keyword evidence="7 9" id="KW-1015">Disulfide bond</keyword>
<keyword evidence="2" id="KW-0964">Secreted</keyword>
<dbReference type="PROSITE" id="PS01186">
    <property type="entry name" value="EGF_2"/>
    <property type="match status" value="7"/>
</dbReference>
<evidence type="ECO:0000256" key="4">
    <source>
        <dbReference type="ARBA" id="ARBA00022729"/>
    </source>
</evidence>
<evidence type="ECO:0000259" key="11">
    <source>
        <dbReference type="PROSITE" id="PS50026"/>
    </source>
</evidence>
<dbReference type="InterPro" id="IPR011042">
    <property type="entry name" value="6-blade_b-propeller_TolB-like"/>
</dbReference>
<evidence type="ECO:0000256" key="6">
    <source>
        <dbReference type="ARBA" id="ARBA00022837"/>
    </source>
</evidence>
<organism evidence="12 13">
    <name type="scientific">Trichonephila clavipes</name>
    <name type="common">Golden silk orbweaver</name>
    <name type="synonym">Nephila clavipes</name>
    <dbReference type="NCBI Taxonomy" id="2585209"/>
    <lineage>
        <taxon>Eukaryota</taxon>
        <taxon>Metazoa</taxon>
        <taxon>Ecdysozoa</taxon>
        <taxon>Arthropoda</taxon>
        <taxon>Chelicerata</taxon>
        <taxon>Arachnida</taxon>
        <taxon>Araneae</taxon>
        <taxon>Araneomorphae</taxon>
        <taxon>Entelegynae</taxon>
        <taxon>Araneoidea</taxon>
        <taxon>Nephilidae</taxon>
        <taxon>Trichonephila</taxon>
    </lineage>
</organism>
<feature type="domain" description="EGF-like" evidence="11">
    <location>
        <begin position="620"/>
        <end position="661"/>
    </location>
</feature>
<dbReference type="Gene3D" id="2.120.10.30">
    <property type="entry name" value="TolB, C-terminal domain"/>
    <property type="match status" value="1"/>
</dbReference>